<protein>
    <recommendedName>
        <fullName evidence="5">RNA polymerase sigma factor</fullName>
    </recommendedName>
</protein>
<dbReference type="InterPro" id="IPR014284">
    <property type="entry name" value="RNA_pol_sigma-70_dom"/>
</dbReference>
<dbReference type="InterPro" id="IPR013325">
    <property type="entry name" value="RNA_pol_sigma_r2"/>
</dbReference>
<name>A0ABY6P2G8_9NOCA</name>
<dbReference type="InterPro" id="IPR000943">
    <property type="entry name" value="RNA_pol_sigma70"/>
</dbReference>
<organism evidence="8 9">
    <name type="scientific">Rhodococcus antarcticus</name>
    <dbReference type="NCBI Taxonomy" id="2987751"/>
    <lineage>
        <taxon>Bacteria</taxon>
        <taxon>Bacillati</taxon>
        <taxon>Actinomycetota</taxon>
        <taxon>Actinomycetes</taxon>
        <taxon>Mycobacteriales</taxon>
        <taxon>Nocardiaceae</taxon>
        <taxon>Rhodococcus</taxon>
    </lineage>
</organism>
<sequence>MPERPALSRVPGRPPAGSDGLAVEQALDELWNAFTRERSQALRGRLVLHYAPMVKYVAGRVGTGLPQHVDAGDLVQAGIFGLIDAIDRFEPERGWKFETYAINRVRGAILDDLRAQDWVPRSVRSRARAVQAALGRLESSLRRSPTDAEVAAEAELTLPELHALYREMSMTSVIALDDLVGGDGESGGLSAADVLADEHAPDPVAVLESEESRRLLAEAVAGLPERDRTVVTLYYFENLTLSEIGTVLGVTESRICQLHTRAVLRLRTRIAEVTGDRVPDPSSRPRARRGRA</sequence>
<keyword evidence="4 5" id="KW-0804">Transcription</keyword>
<dbReference type="InterPro" id="IPR007627">
    <property type="entry name" value="RNA_pol_sigma70_r2"/>
</dbReference>
<dbReference type="InterPro" id="IPR012845">
    <property type="entry name" value="RNA_pol_sigma_FliA_WhiG"/>
</dbReference>
<evidence type="ECO:0000256" key="4">
    <source>
        <dbReference type="ARBA" id="ARBA00023163"/>
    </source>
</evidence>
<dbReference type="PANTHER" id="PTHR30385">
    <property type="entry name" value="SIGMA FACTOR F FLAGELLAR"/>
    <property type="match status" value="1"/>
</dbReference>
<dbReference type="CDD" id="cd06171">
    <property type="entry name" value="Sigma70_r4"/>
    <property type="match status" value="1"/>
</dbReference>
<keyword evidence="3 5" id="KW-0238">DNA-binding</keyword>
<dbReference type="Pfam" id="PF04542">
    <property type="entry name" value="Sigma70_r2"/>
    <property type="match status" value="1"/>
</dbReference>
<keyword evidence="2 5" id="KW-0731">Sigma factor</keyword>
<dbReference type="Pfam" id="PF04545">
    <property type="entry name" value="Sigma70_r4"/>
    <property type="match status" value="1"/>
</dbReference>
<comment type="similarity">
    <text evidence="5">Belongs to the sigma-70 factor family.</text>
</comment>
<dbReference type="EMBL" id="CP110615">
    <property type="protein sequence ID" value="UZJ25728.1"/>
    <property type="molecule type" value="Genomic_DNA"/>
</dbReference>
<dbReference type="InterPro" id="IPR013324">
    <property type="entry name" value="RNA_pol_sigma_r3/r4-like"/>
</dbReference>
<dbReference type="Proteomes" id="UP001164965">
    <property type="component" value="Chromosome"/>
</dbReference>
<evidence type="ECO:0000313" key="8">
    <source>
        <dbReference type="EMBL" id="UZJ25728.1"/>
    </source>
</evidence>
<evidence type="ECO:0000313" key="9">
    <source>
        <dbReference type="Proteomes" id="UP001164965"/>
    </source>
</evidence>
<evidence type="ECO:0000259" key="7">
    <source>
        <dbReference type="PROSITE" id="PS00716"/>
    </source>
</evidence>
<evidence type="ECO:0000256" key="3">
    <source>
        <dbReference type="ARBA" id="ARBA00023125"/>
    </source>
</evidence>
<dbReference type="NCBIfam" id="TIGR02479">
    <property type="entry name" value="FliA_WhiG"/>
    <property type="match status" value="1"/>
</dbReference>
<comment type="function">
    <text evidence="5">Sigma factors are initiation factors that promote the attachment of RNA polymerase to specific initiation sites and are then released.</text>
</comment>
<gene>
    <name evidence="8" type="ORF">RHODO2019_04570</name>
</gene>
<keyword evidence="1 5" id="KW-0805">Transcription regulation</keyword>
<dbReference type="PRINTS" id="PR00046">
    <property type="entry name" value="SIGMA70FCT"/>
</dbReference>
<dbReference type="PROSITE" id="PS00715">
    <property type="entry name" value="SIGMA70_1"/>
    <property type="match status" value="1"/>
</dbReference>
<evidence type="ECO:0000259" key="6">
    <source>
        <dbReference type="PROSITE" id="PS00715"/>
    </source>
</evidence>
<proteinExistence type="inferred from homology"/>
<dbReference type="InterPro" id="IPR007630">
    <property type="entry name" value="RNA_pol_sigma70_r4"/>
</dbReference>
<accession>A0ABY6P2G8</accession>
<keyword evidence="9" id="KW-1185">Reference proteome</keyword>
<dbReference type="SUPFAM" id="SSF88946">
    <property type="entry name" value="Sigma2 domain of RNA polymerase sigma factors"/>
    <property type="match status" value="1"/>
</dbReference>
<evidence type="ECO:0000256" key="5">
    <source>
        <dbReference type="RuleBase" id="RU362124"/>
    </source>
</evidence>
<dbReference type="RefSeq" id="WP_265383832.1">
    <property type="nucleotide sequence ID" value="NZ_CP110615.1"/>
</dbReference>
<dbReference type="PROSITE" id="PS00716">
    <property type="entry name" value="SIGMA70_2"/>
    <property type="match status" value="1"/>
</dbReference>
<evidence type="ECO:0000256" key="1">
    <source>
        <dbReference type="ARBA" id="ARBA00023015"/>
    </source>
</evidence>
<reference evidence="8" key="1">
    <citation type="submission" date="2022-10" db="EMBL/GenBank/DDBJ databases">
        <title>Rhodococcus sp.75.</title>
        <authorList>
            <person name="Sun M."/>
        </authorList>
    </citation>
    <scope>NUCLEOTIDE SEQUENCE</scope>
    <source>
        <strain evidence="8">75</strain>
    </source>
</reference>
<dbReference type="SUPFAM" id="SSF88659">
    <property type="entry name" value="Sigma3 and sigma4 domains of RNA polymerase sigma factors"/>
    <property type="match status" value="2"/>
</dbReference>
<dbReference type="NCBIfam" id="NF005413">
    <property type="entry name" value="PRK06986.1"/>
    <property type="match status" value="1"/>
</dbReference>
<dbReference type="PANTHER" id="PTHR30385:SF7">
    <property type="entry name" value="RNA POLYMERASE SIGMA FACTOR FLIA"/>
    <property type="match status" value="1"/>
</dbReference>
<dbReference type="Gene3D" id="1.10.1740.10">
    <property type="match status" value="1"/>
</dbReference>
<evidence type="ECO:0000256" key="2">
    <source>
        <dbReference type="ARBA" id="ARBA00023082"/>
    </source>
</evidence>
<dbReference type="NCBIfam" id="TIGR02937">
    <property type="entry name" value="sigma70-ECF"/>
    <property type="match status" value="1"/>
</dbReference>
<feature type="domain" description="RNA polymerase sigma-70" evidence="7">
    <location>
        <begin position="240"/>
        <end position="266"/>
    </location>
</feature>
<dbReference type="Gene3D" id="1.20.140.160">
    <property type="match status" value="1"/>
</dbReference>
<feature type="domain" description="RNA polymerase sigma-70" evidence="6">
    <location>
        <begin position="73"/>
        <end position="86"/>
    </location>
</feature>